<dbReference type="RefSeq" id="WP_245837163.1">
    <property type="nucleotide sequence ID" value="NZ_BSNC01000003.1"/>
</dbReference>
<keyword evidence="1" id="KW-0812">Transmembrane</keyword>
<feature type="transmembrane region" description="Helical" evidence="1">
    <location>
        <begin position="6"/>
        <end position="29"/>
    </location>
</feature>
<keyword evidence="5" id="KW-1185">Reference proteome</keyword>
<name>A0AA37RV16_9GAMM</name>
<evidence type="ECO:0000259" key="3">
    <source>
        <dbReference type="PROSITE" id="PS50887"/>
    </source>
</evidence>
<dbReference type="InterPro" id="IPR043128">
    <property type="entry name" value="Rev_trsase/Diguanyl_cyclase"/>
</dbReference>
<dbReference type="AlphaFoldDB" id="A0AA37RV16"/>
<dbReference type="GO" id="GO:0071111">
    <property type="term" value="F:cyclic-guanylate-specific phosphodiesterase activity"/>
    <property type="evidence" value="ECO:0007669"/>
    <property type="project" value="InterPro"/>
</dbReference>
<dbReference type="PROSITE" id="PS50887">
    <property type="entry name" value="GGDEF"/>
    <property type="match status" value="1"/>
</dbReference>
<feature type="domain" description="EAL" evidence="2">
    <location>
        <begin position="342"/>
        <end position="596"/>
    </location>
</feature>
<dbReference type="Proteomes" id="UP001161422">
    <property type="component" value="Unassembled WGS sequence"/>
</dbReference>
<dbReference type="InterPro" id="IPR029787">
    <property type="entry name" value="Nucleotide_cyclase"/>
</dbReference>
<accession>A0AA37RV16</accession>
<proteinExistence type="predicted"/>
<evidence type="ECO:0000259" key="2">
    <source>
        <dbReference type="PROSITE" id="PS50883"/>
    </source>
</evidence>
<reference evidence="4" key="2">
    <citation type="submission" date="2023-01" db="EMBL/GenBank/DDBJ databases">
        <title>Draft genome sequence of Paraferrimonas sedimenticola strain NBRC 101628.</title>
        <authorList>
            <person name="Sun Q."/>
            <person name="Mori K."/>
        </authorList>
    </citation>
    <scope>NUCLEOTIDE SEQUENCE</scope>
    <source>
        <strain evidence="4">NBRC 101628</strain>
    </source>
</reference>
<evidence type="ECO:0000256" key="1">
    <source>
        <dbReference type="SAM" id="Phobius"/>
    </source>
</evidence>
<keyword evidence="1" id="KW-0472">Membrane</keyword>
<dbReference type="InterPro" id="IPR050706">
    <property type="entry name" value="Cyclic-di-GMP_PDE-like"/>
</dbReference>
<dbReference type="Pfam" id="PF00563">
    <property type="entry name" value="EAL"/>
    <property type="match status" value="1"/>
</dbReference>
<dbReference type="Gene3D" id="3.20.20.450">
    <property type="entry name" value="EAL domain"/>
    <property type="match status" value="1"/>
</dbReference>
<dbReference type="EMBL" id="BSNC01000003">
    <property type="protein sequence ID" value="GLP95901.1"/>
    <property type="molecule type" value="Genomic_DNA"/>
</dbReference>
<dbReference type="PROSITE" id="PS50883">
    <property type="entry name" value="EAL"/>
    <property type="match status" value="1"/>
</dbReference>
<dbReference type="InterPro" id="IPR035919">
    <property type="entry name" value="EAL_sf"/>
</dbReference>
<keyword evidence="1" id="KW-1133">Transmembrane helix</keyword>
<gene>
    <name evidence="4" type="ORF">GCM10007895_12070</name>
</gene>
<dbReference type="SMART" id="SM00052">
    <property type="entry name" value="EAL"/>
    <property type="match status" value="1"/>
</dbReference>
<dbReference type="InterPro" id="IPR000160">
    <property type="entry name" value="GGDEF_dom"/>
</dbReference>
<evidence type="ECO:0000313" key="4">
    <source>
        <dbReference type="EMBL" id="GLP95901.1"/>
    </source>
</evidence>
<dbReference type="PANTHER" id="PTHR33121">
    <property type="entry name" value="CYCLIC DI-GMP PHOSPHODIESTERASE PDEF"/>
    <property type="match status" value="1"/>
</dbReference>
<dbReference type="SUPFAM" id="SSF55073">
    <property type="entry name" value="Nucleotide cyclase"/>
    <property type="match status" value="1"/>
</dbReference>
<organism evidence="4 5">
    <name type="scientific">Paraferrimonas sedimenticola</name>
    <dbReference type="NCBI Taxonomy" id="375674"/>
    <lineage>
        <taxon>Bacteria</taxon>
        <taxon>Pseudomonadati</taxon>
        <taxon>Pseudomonadota</taxon>
        <taxon>Gammaproteobacteria</taxon>
        <taxon>Alteromonadales</taxon>
        <taxon>Ferrimonadaceae</taxon>
        <taxon>Paraferrimonas</taxon>
    </lineage>
</organism>
<feature type="domain" description="GGDEF" evidence="3">
    <location>
        <begin position="197"/>
        <end position="331"/>
    </location>
</feature>
<sequence length="599" mass="66852">MSSGVILPLLLGLAISGCCFLVFAAGYLFSENKRIRAQMTKQTQNNRDAIEKVQLQFNAIPAALLEVDGAGRIEKHNAKAVALLAPDRSDLTSLNLNQLLPLMEGDFSQQVSDYLEGKNFNDKGRIRIRSYKGPRQLSYHFGLPTVPSQTLLIYLRDVTQDVNQHSQAQMTTIDEVTQVYNRYAFESRLRQLSNTPGLHSVLYLDLEKFKLINENCGHQVGDRMLRMVAFAIQTALADVPHYIARMSGDEFAVLLSQVEQSEVEELLKRIRQIVREQRLSVTQGVFKVGVSIGAAFAEGPLSSPLDLLKDAETSCDAAKKKGSSQIDIFDPTNTALALNRNASHWAQQIKLALQNDDVVLYAQTIAPISRQQKSIRMEVLLRVIQEDGKVLPPAQFIASAERFKLMTDVDKVVIRRAFEWLGEQKPLWPALCVSINLSGSSLGSDGLMEFILALQKRYGFPSDCVCFEVTETSAVQNEQAAFDMMRQLRKKGFTFALDDFGSGFASYGYLSDMPVDYVKIDGRFVKNMDRNPQDLAIVRSVHDVCKVMGKKTVAEFVENKDIIERLKNIGVHYAQGYAIGKPVPLEEILSKRAATLKAS</sequence>
<dbReference type="PANTHER" id="PTHR33121:SF23">
    <property type="entry name" value="CYCLIC DI-GMP PHOSPHODIESTERASE PDEB"/>
    <property type="match status" value="1"/>
</dbReference>
<dbReference type="SUPFAM" id="SSF141868">
    <property type="entry name" value="EAL domain-like"/>
    <property type="match status" value="1"/>
</dbReference>
<dbReference type="InterPro" id="IPR001633">
    <property type="entry name" value="EAL_dom"/>
</dbReference>
<dbReference type="CDD" id="cd01949">
    <property type="entry name" value="GGDEF"/>
    <property type="match status" value="1"/>
</dbReference>
<dbReference type="NCBIfam" id="TIGR00254">
    <property type="entry name" value="GGDEF"/>
    <property type="match status" value="1"/>
</dbReference>
<protein>
    <recommendedName>
        <fullName evidence="6">Diguanylate cyclase (GGDEF) domain-containing protein</fullName>
    </recommendedName>
</protein>
<dbReference type="Gene3D" id="3.30.70.270">
    <property type="match status" value="1"/>
</dbReference>
<reference evidence="4" key="1">
    <citation type="journal article" date="2014" name="Int. J. Syst. Evol. Microbiol.">
        <title>Complete genome sequence of Corynebacterium casei LMG S-19264T (=DSM 44701T), isolated from a smear-ripened cheese.</title>
        <authorList>
            <consortium name="US DOE Joint Genome Institute (JGI-PGF)"/>
            <person name="Walter F."/>
            <person name="Albersmeier A."/>
            <person name="Kalinowski J."/>
            <person name="Ruckert C."/>
        </authorList>
    </citation>
    <scope>NUCLEOTIDE SEQUENCE</scope>
    <source>
        <strain evidence="4">NBRC 101628</strain>
    </source>
</reference>
<dbReference type="SMART" id="SM00267">
    <property type="entry name" value="GGDEF"/>
    <property type="match status" value="1"/>
</dbReference>
<comment type="caution">
    <text evidence="4">The sequence shown here is derived from an EMBL/GenBank/DDBJ whole genome shotgun (WGS) entry which is preliminary data.</text>
</comment>
<dbReference type="CDD" id="cd01948">
    <property type="entry name" value="EAL"/>
    <property type="match status" value="1"/>
</dbReference>
<evidence type="ECO:0000313" key="5">
    <source>
        <dbReference type="Proteomes" id="UP001161422"/>
    </source>
</evidence>
<evidence type="ECO:0008006" key="6">
    <source>
        <dbReference type="Google" id="ProtNLM"/>
    </source>
</evidence>
<dbReference type="Pfam" id="PF00990">
    <property type="entry name" value="GGDEF"/>
    <property type="match status" value="1"/>
</dbReference>